<comment type="caution">
    <text evidence="2">The sequence shown here is derived from an EMBL/GenBank/DDBJ whole genome shotgun (WGS) entry which is preliminary data.</text>
</comment>
<feature type="compositionally biased region" description="Polar residues" evidence="1">
    <location>
        <begin position="43"/>
        <end position="53"/>
    </location>
</feature>
<feature type="compositionally biased region" description="Basic and acidic residues" evidence="1">
    <location>
        <begin position="193"/>
        <end position="203"/>
    </location>
</feature>
<feature type="compositionally biased region" description="Basic and acidic residues" evidence="1">
    <location>
        <begin position="78"/>
        <end position="87"/>
    </location>
</feature>
<evidence type="ECO:0000256" key="1">
    <source>
        <dbReference type="SAM" id="MobiDB-lite"/>
    </source>
</evidence>
<protein>
    <submittedName>
        <fullName evidence="2">Uncharacterized protein</fullName>
    </submittedName>
</protein>
<sequence length="203" mass="22662">MKEPLSKQISSCCCFCCGKRRPQQEPPPKDEEEEYAFQEFEHQPSSSIAQIAINTALRYPSSNRDSREEEPPAQSQYARREGDEIRRSLQPPPPDYDTAMKAAGHRDLASIATIAPQPTERPRPRPRPGTAELESRVQSHVGDAKRGVSRQEEGGEGEEEELSEPEDIDRHSVRSLDSDTTDLGPGILTPPSEDERHASMVSE</sequence>
<feature type="compositionally biased region" description="Basic and acidic residues" evidence="1">
    <location>
        <begin position="168"/>
        <end position="177"/>
    </location>
</feature>
<accession>A0AAI9EAY4</accession>
<evidence type="ECO:0000313" key="3">
    <source>
        <dbReference type="Proteomes" id="UP001296104"/>
    </source>
</evidence>
<dbReference type="AlphaFoldDB" id="A0AAI9EAY4"/>
<feature type="compositionally biased region" description="Basic and acidic residues" evidence="1">
    <location>
        <begin position="133"/>
        <end position="153"/>
    </location>
</feature>
<name>A0AAI9EAY4_9PEZI</name>
<reference evidence="2" key="1">
    <citation type="submission" date="2023-11" db="EMBL/GenBank/DDBJ databases">
        <authorList>
            <person name="Alioto T."/>
            <person name="Alioto T."/>
            <person name="Gomez Garrido J."/>
        </authorList>
    </citation>
    <scope>NUCLEOTIDE SEQUENCE</scope>
</reference>
<evidence type="ECO:0000313" key="2">
    <source>
        <dbReference type="EMBL" id="CAK4017000.1"/>
    </source>
</evidence>
<organism evidence="2 3">
    <name type="scientific">Lecanosticta acicola</name>
    <dbReference type="NCBI Taxonomy" id="111012"/>
    <lineage>
        <taxon>Eukaryota</taxon>
        <taxon>Fungi</taxon>
        <taxon>Dikarya</taxon>
        <taxon>Ascomycota</taxon>
        <taxon>Pezizomycotina</taxon>
        <taxon>Dothideomycetes</taxon>
        <taxon>Dothideomycetidae</taxon>
        <taxon>Mycosphaerellales</taxon>
        <taxon>Mycosphaerellaceae</taxon>
        <taxon>Lecanosticta</taxon>
    </lineage>
</organism>
<dbReference type="Proteomes" id="UP001296104">
    <property type="component" value="Unassembled WGS sequence"/>
</dbReference>
<feature type="compositionally biased region" description="Acidic residues" evidence="1">
    <location>
        <begin position="154"/>
        <end position="167"/>
    </location>
</feature>
<proteinExistence type="predicted"/>
<dbReference type="EMBL" id="CAVMBE010000026">
    <property type="protein sequence ID" value="CAK4017000.1"/>
    <property type="molecule type" value="Genomic_DNA"/>
</dbReference>
<feature type="region of interest" description="Disordered" evidence="1">
    <location>
        <begin position="19"/>
        <end position="203"/>
    </location>
</feature>
<keyword evidence="3" id="KW-1185">Reference proteome</keyword>
<gene>
    <name evidence="2" type="ORF">LECACI_7A004612</name>
</gene>